<feature type="transmembrane region" description="Helical" evidence="7">
    <location>
        <begin position="169"/>
        <end position="191"/>
    </location>
</feature>
<proteinExistence type="predicted"/>
<keyword evidence="9" id="KW-1185">Reference proteome</keyword>
<accession>A0A383V332</accession>
<keyword evidence="2" id="KW-0813">Transport</keyword>
<feature type="transmembrane region" description="Helical" evidence="7">
    <location>
        <begin position="596"/>
        <end position="617"/>
    </location>
</feature>
<feature type="transmembrane region" description="Helical" evidence="7">
    <location>
        <begin position="78"/>
        <end position="102"/>
    </location>
</feature>
<dbReference type="GO" id="GO:0015295">
    <property type="term" value="F:solute:proton symporter activity"/>
    <property type="evidence" value="ECO:0007669"/>
    <property type="project" value="TreeGrafter"/>
</dbReference>
<evidence type="ECO:0008006" key="10">
    <source>
        <dbReference type="Google" id="ProtNLM"/>
    </source>
</evidence>
<feature type="transmembrane region" description="Helical" evidence="7">
    <location>
        <begin position="732"/>
        <end position="752"/>
    </location>
</feature>
<keyword evidence="3" id="KW-1003">Cell membrane</keyword>
<dbReference type="GO" id="GO:0005886">
    <property type="term" value="C:plasma membrane"/>
    <property type="evidence" value="ECO:0007669"/>
    <property type="project" value="UniProtKB-SubCell"/>
</dbReference>
<evidence type="ECO:0000256" key="5">
    <source>
        <dbReference type="ARBA" id="ARBA00022989"/>
    </source>
</evidence>
<keyword evidence="6 7" id="KW-0472">Membrane</keyword>
<feature type="transmembrane region" description="Helical" evidence="7">
    <location>
        <begin position="265"/>
        <end position="282"/>
    </location>
</feature>
<dbReference type="InterPro" id="IPR003804">
    <property type="entry name" value="Lactate_perm"/>
</dbReference>
<evidence type="ECO:0000256" key="2">
    <source>
        <dbReference type="ARBA" id="ARBA00022448"/>
    </source>
</evidence>
<dbReference type="PANTHER" id="PTHR30003">
    <property type="entry name" value="L-LACTATE PERMEASE"/>
    <property type="match status" value="1"/>
</dbReference>
<dbReference type="PANTHER" id="PTHR30003:SF0">
    <property type="entry name" value="GLYCOLATE PERMEASE GLCA-RELATED"/>
    <property type="match status" value="1"/>
</dbReference>
<evidence type="ECO:0000256" key="6">
    <source>
        <dbReference type="ARBA" id="ARBA00023136"/>
    </source>
</evidence>
<dbReference type="Proteomes" id="UP000256970">
    <property type="component" value="Unassembled WGS sequence"/>
</dbReference>
<organism evidence="8 9">
    <name type="scientific">Tetradesmus obliquus</name>
    <name type="common">Green alga</name>
    <name type="synonym">Acutodesmus obliquus</name>
    <dbReference type="NCBI Taxonomy" id="3088"/>
    <lineage>
        <taxon>Eukaryota</taxon>
        <taxon>Viridiplantae</taxon>
        <taxon>Chlorophyta</taxon>
        <taxon>core chlorophytes</taxon>
        <taxon>Chlorophyceae</taxon>
        <taxon>CS clade</taxon>
        <taxon>Sphaeropleales</taxon>
        <taxon>Scenedesmaceae</taxon>
        <taxon>Tetradesmus</taxon>
    </lineage>
</organism>
<evidence type="ECO:0000256" key="7">
    <source>
        <dbReference type="SAM" id="Phobius"/>
    </source>
</evidence>
<feature type="transmembrane region" description="Helical" evidence="7">
    <location>
        <begin position="203"/>
        <end position="226"/>
    </location>
</feature>
<reference evidence="8 9" key="1">
    <citation type="submission" date="2016-10" db="EMBL/GenBank/DDBJ databases">
        <authorList>
            <person name="Cai Z."/>
        </authorList>
    </citation>
    <scope>NUCLEOTIDE SEQUENCE [LARGE SCALE GENOMIC DNA]</scope>
</reference>
<evidence type="ECO:0000256" key="1">
    <source>
        <dbReference type="ARBA" id="ARBA00004651"/>
    </source>
</evidence>
<evidence type="ECO:0000256" key="3">
    <source>
        <dbReference type="ARBA" id="ARBA00022475"/>
    </source>
</evidence>
<dbReference type="AlphaFoldDB" id="A0A383V332"/>
<gene>
    <name evidence="8" type="ORF">BQ4739_LOCUS584</name>
</gene>
<feature type="transmembrane region" description="Helical" evidence="7">
    <location>
        <begin position="53"/>
        <end position="72"/>
    </location>
</feature>
<feature type="transmembrane region" description="Helical" evidence="7">
    <location>
        <begin position="238"/>
        <end position="259"/>
    </location>
</feature>
<dbReference type="EMBL" id="FNXT01000035">
    <property type="protein sequence ID" value="SZX59997.1"/>
    <property type="molecule type" value="Genomic_DNA"/>
</dbReference>
<feature type="transmembrane region" description="Helical" evidence="7">
    <location>
        <begin position="637"/>
        <end position="662"/>
    </location>
</feature>
<keyword evidence="5 7" id="KW-1133">Transmembrane helix</keyword>
<feature type="transmembrane region" description="Helical" evidence="7">
    <location>
        <begin position="555"/>
        <end position="575"/>
    </location>
</feature>
<dbReference type="Pfam" id="PF02652">
    <property type="entry name" value="Lactate_perm"/>
    <property type="match status" value="2"/>
</dbReference>
<keyword evidence="4 7" id="KW-0812">Transmembrane</keyword>
<name>A0A383V332_TETOB</name>
<sequence length="767" mass="79437">MAMAELTTQHPAALLTPLPTPWGPAGAVVVCLLPILFLILVTMVKRIMLPSRVGLPAAAALMAAVRLAYLSAPPLEVLPAALDGCLEALIPLSVVFGAIALFKTMEYTKCMPWMMLHVKSLSAGNPVAEVFLIGWAFACTIEGIGGFGAPVALGAPMLVSLGHEPLPSVVVLVILNSLCSHLGSVGMVVWFSFNNMGLGDANILLIGAKATVMVGVGAFVCAPMAASSLVPWREIFRNWLFICLSLLSAIVPTFVVAMYSQDFPVVVGGAVSVLVTGVLIVYRVGLKPPLPNTAGTLKRTSSLHATPGADIEAAHGRKQSAAAYSAADQTSAAAAWAPDSNHNRLLTRGDIESCSMSRISTPFVVQRTASGRSSRSYSRPSSRACSTSARMTAAGGLHTAAAAAAASGTAAHRSSSCKGSFSAAAAAAFSLPKTADIRAADDASDLALCSDASQTITAPSLVSPGSVVVPVAELVEVPPLTLRDTLLRSMPIWLTVLILLITRVPQMKVKGLVTSTSPSFAVDLGTLGKFSMSSSLVLQLSAILTSPDASFTYQLLYVPCILPFIAAAVITLLVHRRDLDSPKLWTAPFKEAYARMAGTVAAMMGALALAEMIRTGGAGSPAFIVGYYFSAWLGKGYVAVAGLLGALSSFVGGSVMAGNLTFGDIQKVAAVRIGVPVTSMLALQDATCCAGKMICIANILACKAVMNLSHACKAVMNLSHVGEGELIKRTALPALVLIVASTAVSCLFLFAAPGQQLVWPDHPLPAA</sequence>
<feature type="transmembrane region" description="Helical" evidence="7">
    <location>
        <begin position="22"/>
        <end position="41"/>
    </location>
</feature>
<dbReference type="STRING" id="3088.A0A383V332"/>
<dbReference type="GO" id="GO:0015129">
    <property type="term" value="F:lactate transmembrane transporter activity"/>
    <property type="evidence" value="ECO:0007669"/>
    <property type="project" value="InterPro"/>
</dbReference>
<evidence type="ECO:0000256" key="4">
    <source>
        <dbReference type="ARBA" id="ARBA00022692"/>
    </source>
</evidence>
<protein>
    <recommendedName>
        <fullName evidence="10">L-lactate permease</fullName>
    </recommendedName>
</protein>
<comment type="subcellular location">
    <subcellularLocation>
        <location evidence="1">Cell membrane</location>
        <topology evidence="1">Multi-pass membrane protein</topology>
    </subcellularLocation>
</comment>
<evidence type="ECO:0000313" key="9">
    <source>
        <dbReference type="Proteomes" id="UP000256970"/>
    </source>
</evidence>
<evidence type="ECO:0000313" key="8">
    <source>
        <dbReference type="EMBL" id="SZX59997.1"/>
    </source>
</evidence>